<evidence type="ECO:0000313" key="3">
    <source>
        <dbReference type="Proteomes" id="UP000435138"/>
    </source>
</evidence>
<keyword evidence="3" id="KW-1185">Reference proteome</keyword>
<proteinExistence type="predicted"/>
<name>A0A6A8A8V6_9HYPH</name>
<reference evidence="2 3" key="1">
    <citation type="submission" date="2019-11" db="EMBL/GenBank/DDBJ databases">
        <title>Genome analysis of Rhizobacterium cereale a novel genus and species isolated from maize roots in North Spain.</title>
        <authorList>
            <person name="Menendez E."/>
            <person name="Flores-Felix J.D."/>
            <person name="Ramirez-Bahena M.-H."/>
            <person name="Igual J.M."/>
            <person name="Garcia-Fraile P."/>
            <person name="Peix A."/>
            <person name="Velazquez E."/>
        </authorList>
    </citation>
    <scope>NUCLEOTIDE SEQUENCE [LARGE SCALE GENOMIC DNA]</scope>
    <source>
        <strain evidence="2 3">RZME27</strain>
    </source>
</reference>
<comment type="caution">
    <text evidence="2">The sequence shown here is derived from an EMBL/GenBank/DDBJ whole genome shotgun (WGS) entry which is preliminary data.</text>
</comment>
<accession>A0A6A8A8V6</accession>
<keyword evidence="1" id="KW-0732">Signal</keyword>
<dbReference type="InterPro" id="IPR009273">
    <property type="entry name" value="DUF930"/>
</dbReference>
<sequence>MSLKLAVSLVAAVVATSAIAAAPAHAIDSNIARQLNKLDPQERREQRCDIEAMSQIAKADGGFQPDKVIAYSRADIVEQGNDIRAPGAVFRSAGDWYKLKFKCRTGSEGLDIVSFDYKIGDKIPRSEWDRLYLYD</sequence>
<feature type="signal peptide" evidence="1">
    <location>
        <begin position="1"/>
        <end position="20"/>
    </location>
</feature>
<protein>
    <submittedName>
        <fullName evidence="2">DUF930 domain-containing protein</fullName>
    </submittedName>
</protein>
<gene>
    <name evidence="2" type="ORF">GAO09_09730</name>
</gene>
<evidence type="ECO:0000256" key="1">
    <source>
        <dbReference type="SAM" id="SignalP"/>
    </source>
</evidence>
<organism evidence="2 3">
    <name type="scientific">Endobacterium cereale</name>
    <dbReference type="NCBI Taxonomy" id="2663029"/>
    <lineage>
        <taxon>Bacteria</taxon>
        <taxon>Pseudomonadati</taxon>
        <taxon>Pseudomonadota</taxon>
        <taxon>Alphaproteobacteria</taxon>
        <taxon>Hyphomicrobiales</taxon>
        <taxon>Rhizobiaceae</taxon>
        <taxon>Endobacterium</taxon>
    </lineage>
</organism>
<evidence type="ECO:0000313" key="2">
    <source>
        <dbReference type="EMBL" id="MQY46327.1"/>
    </source>
</evidence>
<dbReference type="Proteomes" id="UP000435138">
    <property type="component" value="Unassembled WGS sequence"/>
</dbReference>
<dbReference type="Pfam" id="PF06059">
    <property type="entry name" value="DUF930"/>
    <property type="match status" value="1"/>
</dbReference>
<dbReference type="AlphaFoldDB" id="A0A6A8A8V6"/>
<feature type="chain" id="PRO_5025451338" evidence="1">
    <location>
        <begin position="21"/>
        <end position="135"/>
    </location>
</feature>
<dbReference type="EMBL" id="WIXI01000040">
    <property type="protein sequence ID" value="MQY46327.1"/>
    <property type="molecule type" value="Genomic_DNA"/>
</dbReference>